<name>A0A4D5RYQ2_IXOSC</name>
<dbReference type="AlphaFoldDB" id="A0A4D5RYQ2"/>
<sequence length="101" mass="11662">MSRKYRNRWVAAAAQGALLCTWAPCSHISLFCTHKHRAYTVGEKKKKKLSGGVHAFFFLSVQYSTKVCSQTRFQGVLMYYRCVSFCLAQRLCDERVSTKKR</sequence>
<reference evidence="1" key="1">
    <citation type="submission" date="2019-04" db="EMBL/GenBank/DDBJ databases">
        <title>An insight into the mialome of Ixodes scapularis.</title>
        <authorList>
            <person name="Ribeiro J.M."/>
            <person name="Mather T.N."/>
            <person name="Karim S."/>
        </authorList>
    </citation>
    <scope>NUCLEOTIDE SEQUENCE</scope>
</reference>
<evidence type="ECO:0000313" key="1">
    <source>
        <dbReference type="EMBL" id="MOY41934.1"/>
    </source>
</evidence>
<accession>A0A4D5RYQ2</accession>
<protein>
    <submittedName>
        <fullName evidence="1">Putative secreted protein</fullName>
    </submittedName>
</protein>
<dbReference type="EMBL" id="GHJT01007963">
    <property type="protein sequence ID" value="MOY41934.1"/>
    <property type="molecule type" value="Transcribed_RNA"/>
</dbReference>
<organism evidence="1">
    <name type="scientific">Ixodes scapularis</name>
    <name type="common">Black-legged tick</name>
    <name type="synonym">Deer tick</name>
    <dbReference type="NCBI Taxonomy" id="6945"/>
    <lineage>
        <taxon>Eukaryota</taxon>
        <taxon>Metazoa</taxon>
        <taxon>Ecdysozoa</taxon>
        <taxon>Arthropoda</taxon>
        <taxon>Chelicerata</taxon>
        <taxon>Arachnida</taxon>
        <taxon>Acari</taxon>
        <taxon>Parasitiformes</taxon>
        <taxon>Ixodida</taxon>
        <taxon>Ixodoidea</taxon>
        <taxon>Ixodidae</taxon>
        <taxon>Ixodinae</taxon>
        <taxon>Ixodes</taxon>
    </lineage>
</organism>
<proteinExistence type="predicted"/>